<keyword evidence="2" id="KW-0813">Transport</keyword>
<dbReference type="OMA" id="YVVATFC"/>
<gene>
    <name evidence="8" type="ORF">PPRIM_AZ9-3.1.T1000108</name>
</gene>
<evidence type="ECO:0000259" key="7">
    <source>
        <dbReference type="PROSITE" id="PS50850"/>
    </source>
</evidence>
<feature type="transmembrane region" description="Helical" evidence="6">
    <location>
        <begin position="392"/>
        <end position="413"/>
    </location>
</feature>
<dbReference type="AlphaFoldDB" id="A0A8S1NV55"/>
<reference evidence="8" key="1">
    <citation type="submission" date="2021-01" db="EMBL/GenBank/DDBJ databases">
        <authorList>
            <consortium name="Genoscope - CEA"/>
            <person name="William W."/>
        </authorList>
    </citation>
    <scope>NUCLEOTIDE SEQUENCE</scope>
</reference>
<dbReference type="PANTHER" id="PTHR23511">
    <property type="entry name" value="SYNAPTIC VESICLE GLYCOPROTEIN 2"/>
    <property type="match status" value="1"/>
</dbReference>
<feature type="transmembrane region" description="Helical" evidence="6">
    <location>
        <begin position="419"/>
        <end position="439"/>
    </location>
</feature>
<feature type="transmembrane region" description="Helical" evidence="6">
    <location>
        <begin position="276"/>
        <end position="298"/>
    </location>
</feature>
<dbReference type="GO" id="GO:0022857">
    <property type="term" value="F:transmembrane transporter activity"/>
    <property type="evidence" value="ECO:0007669"/>
    <property type="project" value="InterPro"/>
</dbReference>
<sequence length="456" mass="52347">MNNLSFDDILSTRIKFGKVQIQTFLIISLIDLLDGSEFMFLQLLNAIIYKEWSLSLSQLIVLATVFNFGQFIGSLICGQFSDYTGRKSMLVWSCLLQVLKISMLLTAFVQDLPQLIILRFCFGLLFGIALPISSILMAEVTPLHVRGQFIVTLQMMYIVGRMWMLLLAFIFLDSIATGNWRAIAVTNSIPCFICLIGSILYLHESPRFLISQGNIKEGIEGINFMGRFNDKDYVDLQEDEIQALQQWRKATFEQQYDKKSFKELFNQENLPITWRAYSLSIISMLMYSGLYIIIPFLFDEEEKTLLDLLYTVLIELPAVLVVVFLIDKIGRLPIVLIGTVTSMIAVFIIWYWRARYLLLGLIAFKFFNRMTFLSFTPLILESYSTIYRSLGIGTTIAFGRAAGFLSPAIILPLYQKDNYSPFLASIFILIIMTIIFATYPKDLTRKPLDIKYEKVD</sequence>
<comment type="subcellular location">
    <subcellularLocation>
        <location evidence="1">Membrane</location>
        <topology evidence="1">Multi-pass membrane protein</topology>
    </subcellularLocation>
</comment>
<dbReference type="Pfam" id="PF00083">
    <property type="entry name" value="Sugar_tr"/>
    <property type="match status" value="1"/>
</dbReference>
<keyword evidence="5 6" id="KW-0472">Membrane</keyword>
<feature type="transmembrane region" description="Helical" evidence="6">
    <location>
        <begin position="149"/>
        <end position="172"/>
    </location>
</feature>
<proteinExistence type="predicted"/>
<evidence type="ECO:0000256" key="4">
    <source>
        <dbReference type="ARBA" id="ARBA00022989"/>
    </source>
</evidence>
<evidence type="ECO:0000256" key="6">
    <source>
        <dbReference type="SAM" id="Phobius"/>
    </source>
</evidence>
<name>A0A8S1NV55_PARPR</name>
<feature type="transmembrane region" description="Helical" evidence="6">
    <location>
        <begin position="358"/>
        <end position="380"/>
    </location>
</feature>
<evidence type="ECO:0000256" key="2">
    <source>
        <dbReference type="ARBA" id="ARBA00022448"/>
    </source>
</evidence>
<feature type="domain" description="Major facilitator superfamily (MFS) profile" evidence="7">
    <location>
        <begin position="23"/>
        <end position="444"/>
    </location>
</feature>
<protein>
    <recommendedName>
        <fullName evidence="7">Major facilitator superfamily (MFS) profile domain-containing protein</fullName>
    </recommendedName>
</protein>
<evidence type="ECO:0000256" key="1">
    <source>
        <dbReference type="ARBA" id="ARBA00004141"/>
    </source>
</evidence>
<organism evidence="8 9">
    <name type="scientific">Paramecium primaurelia</name>
    <dbReference type="NCBI Taxonomy" id="5886"/>
    <lineage>
        <taxon>Eukaryota</taxon>
        <taxon>Sar</taxon>
        <taxon>Alveolata</taxon>
        <taxon>Ciliophora</taxon>
        <taxon>Intramacronucleata</taxon>
        <taxon>Oligohymenophorea</taxon>
        <taxon>Peniculida</taxon>
        <taxon>Parameciidae</taxon>
        <taxon>Paramecium</taxon>
    </lineage>
</organism>
<dbReference type="GO" id="GO:0016020">
    <property type="term" value="C:membrane"/>
    <property type="evidence" value="ECO:0007669"/>
    <property type="project" value="UniProtKB-SubCell"/>
</dbReference>
<evidence type="ECO:0000313" key="8">
    <source>
        <dbReference type="EMBL" id="CAD8096122.1"/>
    </source>
</evidence>
<dbReference type="PROSITE" id="PS50850">
    <property type="entry name" value="MFS"/>
    <property type="match status" value="1"/>
</dbReference>
<evidence type="ECO:0000256" key="5">
    <source>
        <dbReference type="ARBA" id="ARBA00023136"/>
    </source>
</evidence>
<keyword evidence="3 6" id="KW-0812">Transmembrane</keyword>
<dbReference type="PANTHER" id="PTHR23511:SF5">
    <property type="entry name" value="MAJOR FACILITATOR-TYPE TRANSPORTER HXNZ-RELATED"/>
    <property type="match status" value="1"/>
</dbReference>
<feature type="transmembrane region" description="Helical" evidence="6">
    <location>
        <begin position="304"/>
        <end position="325"/>
    </location>
</feature>
<keyword evidence="9" id="KW-1185">Reference proteome</keyword>
<dbReference type="InterPro" id="IPR020846">
    <property type="entry name" value="MFS_dom"/>
</dbReference>
<feature type="transmembrane region" description="Helical" evidence="6">
    <location>
        <begin position="56"/>
        <end position="77"/>
    </location>
</feature>
<comment type="caution">
    <text evidence="8">The sequence shown here is derived from an EMBL/GenBank/DDBJ whole genome shotgun (WGS) entry which is preliminary data.</text>
</comment>
<dbReference type="EMBL" id="CAJJDM010000103">
    <property type="protein sequence ID" value="CAD8096122.1"/>
    <property type="molecule type" value="Genomic_DNA"/>
</dbReference>
<dbReference type="InterPro" id="IPR005828">
    <property type="entry name" value="MFS_sugar_transport-like"/>
</dbReference>
<feature type="transmembrane region" description="Helical" evidence="6">
    <location>
        <begin position="116"/>
        <end position="137"/>
    </location>
</feature>
<keyword evidence="4 6" id="KW-1133">Transmembrane helix</keyword>
<evidence type="ECO:0000256" key="3">
    <source>
        <dbReference type="ARBA" id="ARBA00022692"/>
    </source>
</evidence>
<evidence type="ECO:0000313" key="9">
    <source>
        <dbReference type="Proteomes" id="UP000688137"/>
    </source>
</evidence>
<dbReference type="FunFam" id="1.20.1250.20:FF:000457">
    <property type="entry name" value="Uncharacterized protein"/>
    <property type="match status" value="1"/>
</dbReference>
<feature type="transmembrane region" description="Helical" evidence="6">
    <location>
        <begin position="89"/>
        <end position="110"/>
    </location>
</feature>
<feature type="transmembrane region" description="Helical" evidence="6">
    <location>
        <begin position="332"/>
        <end position="352"/>
    </location>
</feature>
<feature type="transmembrane region" description="Helical" evidence="6">
    <location>
        <begin position="178"/>
        <end position="202"/>
    </location>
</feature>
<dbReference type="Proteomes" id="UP000688137">
    <property type="component" value="Unassembled WGS sequence"/>
</dbReference>
<accession>A0A8S1NV55</accession>